<reference evidence="11 12" key="1">
    <citation type="submission" date="2014-09" db="EMBL/GenBank/DDBJ databases">
        <title>Draft Genome Sequence of Draconibacterium sp. JN14CK-3.</title>
        <authorList>
            <person name="Dong C."/>
            <person name="Lai Q."/>
            <person name="Shao Z."/>
        </authorList>
    </citation>
    <scope>NUCLEOTIDE SEQUENCE [LARGE SCALE GENOMIC DNA]</scope>
    <source>
        <strain evidence="11 12">JN14CK-3</strain>
    </source>
</reference>
<dbReference type="AlphaFoldDB" id="A0A0D8JFJ5"/>
<dbReference type="EMBL" id="JRHC01000001">
    <property type="protein sequence ID" value="KJF45311.1"/>
    <property type="molecule type" value="Genomic_DNA"/>
</dbReference>
<evidence type="ECO:0000313" key="11">
    <source>
        <dbReference type="EMBL" id="KJF45311.1"/>
    </source>
</evidence>
<evidence type="ECO:0000256" key="8">
    <source>
        <dbReference type="RuleBase" id="RU361187"/>
    </source>
</evidence>
<name>A0A0D8JFJ5_9BACT</name>
<dbReference type="InterPro" id="IPR006584">
    <property type="entry name" value="Cellulose-bd_IV"/>
</dbReference>
<dbReference type="Pfam" id="PF03422">
    <property type="entry name" value="CBM_6"/>
    <property type="match status" value="1"/>
</dbReference>
<gene>
    <name evidence="11" type="ORF">LH29_08000</name>
</gene>
<dbReference type="PROSITE" id="PS51175">
    <property type="entry name" value="CBM6"/>
    <property type="match status" value="1"/>
</dbReference>
<dbReference type="SMART" id="SM00606">
    <property type="entry name" value="CBD_IV"/>
    <property type="match status" value="1"/>
</dbReference>
<dbReference type="CDD" id="cd04084">
    <property type="entry name" value="CBM6_xylanase-like"/>
    <property type="match status" value="1"/>
</dbReference>
<evidence type="ECO:0000256" key="3">
    <source>
        <dbReference type="ARBA" id="ARBA00022729"/>
    </source>
</evidence>
<keyword evidence="12" id="KW-1185">Reference proteome</keyword>
<dbReference type="Pfam" id="PF04616">
    <property type="entry name" value="Glyco_hydro_43"/>
    <property type="match status" value="1"/>
</dbReference>
<evidence type="ECO:0000313" key="12">
    <source>
        <dbReference type="Proteomes" id="UP000032544"/>
    </source>
</evidence>
<comment type="similarity">
    <text evidence="1 8">Belongs to the glycosyl hydrolase 43 family.</text>
</comment>
<feature type="site" description="Important for catalytic activity, responsible for pKa modulation of the active site Glu and correct orientation of both the proton donor and substrate" evidence="7">
    <location>
        <position position="150"/>
    </location>
</feature>
<dbReference type="GO" id="GO:0004553">
    <property type="term" value="F:hydrolase activity, hydrolyzing O-glycosyl compounds"/>
    <property type="evidence" value="ECO:0007669"/>
    <property type="project" value="InterPro"/>
</dbReference>
<dbReference type="Gene3D" id="2.60.120.260">
    <property type="entry name" value="Galactose-binding domain-like"/>
    <property type="match status" value="1"/>
</dbReference>
<keyword evidence="4 8" id="KW-0378">Hydrolase</keyword>
<protein>
    <recommendedName>
        <fullName evidence="10">CBM6 domain-containing protein</fullName>
    </recommendedName>
</protein>
<proteinExistence type="inferred from homology"/>
<organism evidence="11 12">
    <name type="scientific">Draconibacterium sediminis</name>
    <dbReference type="NCBI Taxonomy" id="1544798"/>
    <lineage>
        <taxon>Bacteria</taxon>
        <taxon>Pseudomonadati</taxon>
        <taxon>Bacteroidota</taxon>
        <taxon>Bacteroidia</taxon>
        <taxon>Marinilabiliales</taxon>
        <taxon>Prolixibacteraceae</taxon>
        <taxon>Draconibacterium</taxon>
    </lineage>
</organism>
<keyword evidence="2" id="KW-0624">Polysaccharide degradation</keyword>
<dbReference type="InterPro" id="IPR023296">
    <property type="entry name" value="Glyco_hydro_beta-prop_sf"/>
</dbReference>
<dbReference type="Gene3D" id="2.115.10.20">
    <property type="entry name" value="Glycosyl hydrolase domain, family 43"/>
    <property type="match status" value="1"/>
</dbReference>
<dbReference type="STRING" id="1544798.LH29_08000"/>
<dbReference type="InterPro" id="IPR005084">
    <property type="entry name" value="CBM6"/>
</dbReference>
<evidence type="ECO:0000256" key="7">
    <source>
        <dbReference type="PIRSR" id="PIRSR606710-2"/>
    </source>
</evidence>
<evidence type="ECO:0000256" key="6">
    <source>
        <dbReference type="ARBA" id="ARBA00023295"/>
    </source>
</evidence>
<evidence type="ECO:0000256" key="5">
    <source>
        <dbReference type="ARBA" id="ARBA00023277"/>
    </source>
</evidence>
<keyword evidence="2" id="KW-0858">Xylan degradation</keyword>
<sequence length="440" mass="50826">MYQKFTYSFILIFFTQQLHAQTPINPPFSWPDLNIIQVGERAYAFGGTDVEPYNFDIQTFIMPYWRCFSSTDLVHWEFESMLDPKDLYMGESDKCFAGHGIERNGKWYWYFSNFNKNTGVAIADSPRGPWKDALGKPLLPEELTDAHEYDNCVFIDDDGQAYMSFGNHKNKKINYYIVALNDDMVSLKEEPRKLEVIGDYSKGVIPVDASFIHKHGDYYYLSWRSPYAISKNIYGPYTYIGEASAKGHLGYFDFNNQNFVNYTALKEDMRRRYRFCSLAYVHYKKDGTIAPMEDIIAENGVGQFDANWPAIQAEWFMGMPDGPEKYEFKENQFVIRNLKNGDYLNFTNVRNMPYSAQIEFTYACDNNNGGDIIVKAFNPNGPEIGRATFGTTGSWETYKTVIVPLNHTPEGEYSVSFVFEGSSEKELIRIDSFRVLPLNK</sequence>
<dbReference type="GO" id="GO:0045493">
    <property type="term" value="P:xylan catabolic process"/>
    <property type="evidence" value="ECO:0007669"/>
    <property type="project" value="UniProtKB-KW"/>
</dbReference>
<dbReference type="PANTHER" id="PTHR43772">
    <property type="entry name" value="ENDO-1,4-BETA-XYLANASE"/>
    <property type="match status" value="1"/>
</dbReference>
<keyword evidence="3 9" id="KW-0732">Signal</keyword>
<dbReference type="Proteomes" id="UP000032544">
    <property type="component" value="Unassembled WGS sequence"/>
</dbReference>
<keyword evidence="6 8" id="KW-0326">Glycosidase</keyword>
<evidence type="ECO:0000256" key="9">
    <source>
        <dbReference type="SAM" id="SignalP"/>
    </source>
</evidence>
<dbReference type="CDD" id="cd08990">
    <property type="entry name" value="GH43_AXH_like"/>
    <property type="match status" value="1"/>
</dbReference>
<dbReference type="InterPro" id="IPR008979">
    <property type="entry name" value="Galactose-bd-like_sf"/>
</dbReference>
<feature type="signal peptide" evidence="9">
    <location>
        <begin position="1"/>
        <end position="20"/>
    </location>
</feature>
<comment type="caution">
    <text evidence="11">The sequence shown here is derived from an EMBL/GenBank/DDBJ whole genome shotgun (WGS) entry which is preliminary data.</text>
</comment>
<dbReference type="PANTHER" id="PTHR43772:SF2">
    <property type="entry name" value="PUTATIVE (AFU_ORTHOLOGUE AFUA_2G04480)-RELATED"/>
    <property type="match status" value="1"/>
</dbReference>
<dbReference type="InterPro" id="IPR006710">
    <property type="entry name" value="Glyco_hydro_43"/>
</dbReference>
<evidence type="ECO:0000256" key="4">
    <source>
        <dbReference type="ARBA" id="ARBA00022801"/>
    </source>
</evidence>
<keyword evidence="5" id="KW-0119">Carbohydrate metabolism</keyword>
<feature type="chain" id="PRO_5002331376" description="CBM6 domain-containing protein" evidence="9">
    <location>
        <begin position="21"/>
        <end position="440"/>
    </location>
</feature>
<evidence type="ECO:0000259" key="10">
    <source>
        <dbReference type="PROSITE" id="PS51175"/>
    </source>
</evidence>
<evidence type="ECO:0000256" key="1">
    <source>
        <dbReference type="ARBA" id="ARBA00009865"/>
    </source>
</evidence>
<dbReference type="SUPFAM" id="SSF49785">
    <property type="entry name" value="Galactose-binding domain-like"/>
    <property type="match status" value="1"/>
</dbReference>
<dbReference type="GO" id="GO:0030246">
    <property type="term" value="F:carbohydrate binding"/>
    <property type="evidence" value="ECO:0007669"/>
    <property type="project" value="InterPro"/>
</dbReference>
<dbReference type="SUPFAM" id="SSF75005">
    <property type="entry name" value="Arabinanase/levansucrase/invertase"/>
    <property type="match status" value="1"/>
</dbReference>
<feature type="domain" description="CBM6" evidence="10">
    <location>
        <begin position="309"/>
        <end position="436"/>
    </location>
</feature>
<accession>A0A0D8JFJ5</accession>
<evidence type="ECO:0000256" key="2">
    <source>
        <dbReference type="ARBA" id="ARBA00022651"/>
    </source>
</evidence>
<dbReference type="InterPro" id="IPR052176">
    <property type="entry name" value="Glycosyl_Hydrlase_43_Enz"/>
</dbReference>